<feature type="transmembrane region" description="Helical" evidence="1">
    <location>
        <begin position="152"/>
        <end position="177"/>
    </location>
</feature>
<keyword evidence="3" id="KW-1185">Reference proteome</keyword>
<keyword evidence="1" id="KW-0472">Membrane</keyword>
<keyword evidence="1" id="KW-0812">Transmembrane</keyword>
<reference evidence="2 3" key="1">
    <citation type="submission" date="2023-06" db="EMBL/GenBank/DDBJ databases">
        <title>Whole genome sequence of Oscillatoria calcuttensis NRMC-F 0142.</title>
        <authorList>
            <person name="Shakena Fathima T."/>
            <person name="Muralitharan G."/>
            <person name="Thajuddin N."/>
        </authorList>
    </citation>
    <scope>NUCLEOTIDE SEQUENCE [LARGE SCALE GENOMIC DNA]</scope>
    <source>
        <strain evidence="2 3">NRMC-F 0142</strain>
    </source>
</reference>
<feature type="transmembrane region" description="Helical" evidence="1">
    <location>
        <begin position="47"/>
        <end position="68"/>
    </location>
</feature>
<proteinExistence type="predicted"/>
<evidence type="ECO:0000313" key="2">
    <source>
        <dbReference type="EMBL" id="MDL5056120.1"/>
    </source>
</evidence>
<dbReference type="Pfam" id="PF03596">
    <property type="entry name" value="Cad"/>
    <property type="match status" value="1"/>
</dbReference>
<evidence type="ECO:0000313" key="3">
    <source>
        <dbReference type="Proteomes" id="UP001230986"/>
    </source>
</evidence>
<gene>
    <name evidence="2" type="ORF">QQ055_01340</name>
</gene>
<dbReference type="EMBL" id="JASVEJ010000004">
    <property type="protein sequence ID" value="MDL5056120.1"/>
    <property type="molecule type" value="Genomic_DNA"/>
</dbReference>
<protein>
    <submittedName>
        <fullName evidence="2">Cadmium resistance transporter</fullName>
    </submittedName>
</protein>
<dbReference type="InterPro" id="IPR004676">
    <property type="entry name" value="Cd-R_transporter"/>
</dbReference>
<comment type="caution">
    <text evidence="2">The sequence shown here is derived from an EMBL/GenBank/DDBJ whole genome shotgun (WGS) entry which is preliminary data.</text>
</comment>
<feature type="transmembrane region" description="Helical" evidence="1">
    <location>
        <begin position="189"/>
        <end position="207"/>
    </location>
</feature>
<name>A0ABT7LYD2_9CYAN</name>
<dbReference type="RefSeq" id="WP_284474561.1">
    <property type="nucleotide sequence ID" value="NZ_JASVEJ010000004.1"/>
</dbReference>
<organism evidence="2 3">
    <name type="scientific">Geitlerinema calcuttense NRMC-F 0142</name>
    <dbReference type="NCBI Taxonomy" id="2922238"/>
    <lineage>
        <taxon>Bacteria</taxon>
        <taxon>Bacillati</taxon>
        <taxon>Cyanobacteriota</taxon>
        <taxon>Cyanophyceae</taxon>
        <taxon>Geitlerinematales</taxon>
        <taxon>Geitlerinemataceae</taxon>
        <taxon>Geitlerinema</taxon>
    </lineage>
</organism>
<evidence type="ECO:0000256" key="1">
    <source>
        <dbReference type="SAM" id="Phobius"/>
    </source>
</evidence>
<sequence>MGSIVQATIAGMSAFIATNIDDLVISMIFFGQVNSTFRPQQIVLGKYLGFAVLVLLSLPGFFGGLFIAREWIGLLGILPIAIGFKQGLSPDREANEVQAVSDKIVNSTQKPSRASRSIVFLAPQTYSIAAITIANGGDNIGIYVPLFASSNWATLSIILLVFMVFVAIWCIVAYRLVQFPAIAHILSRYGQTLVPVFLIGLGLFILIESKSYQLLRLLPFS</sequence>
<dbReference type="Proteomes" id="UP001230986">
    <property type="component" value="Unassembled WGS sequence"/>
</dbReference>
<keyword evidence="1" id="KW-1133">Transmembrane helix</keyword>
<accession>A0ABT7LYD2</accession>